<name>A0A225WFE4_9STRA</name>
<comment type="caution">
    <text evidence="2">The sequence shown here is derived from an EMBL/GenBank/DDBJ whole genome shotgun (WGS) entry which is preliminary data.</text>
</comment>
<sequence>MNLGRNFIHKQLPTTCVGSKKKEPKSGKKNLKAPDSDAENRNEQTWTEEELAQIFHKKDLFAV</sequence>
<reference evidence="3" key="1">
    <citation type="submission" date="2017-03" db="EMBL/GenBank/DDBJ databases">
        <title>Phytopthora megakarya and P. palmivora, two closely related causual agents of cacao black pod achieved similar genome size and gene model numbers by different mechanisms.</title>
        <authorList>
            <person name="Ali S."/>
            <person name="Shao J."/>
            <person name="Larry D.J."/>
            <person name="Kronmiller B."/>
            <person name="Shen D."/>
            <person name="Strem M.D."/>
            <person name="Melnick R.L."/>
            <person name="Guiltinan M.J."/>
            <person name="Tyler B.M."/>
            <person name="Meinhardt L.W."/>
            <person name="Bailey B.A."/>
        </authorList>
    </citation>
    <scope>NUCLEOTIDE SEQUENCE [LARGE SCALE GENOMIC DNA]</scope>
    <source>
        <strain evidence="3">zdho120</strain>
    </source>
</reference>
<evidence type="ECO:0000313" key="2">
    <source>
        <dbReference type="EMBL" id="OWZ16441.1"/>
    </source>
</evidence>
<feature type="compositionally biased region" description="Basic and acidic residues" evidence="1">
    <location>
        <begin position="20"/>
        <end position="42"/>
    </location>
</feature>
<gene>
    <name evidence="2" type="ORF">PHMEG_0009778</name>
</gene>
<dbReference type="EMBL" id="NBNE01000934">
    <property type="protein sequence ID" value="OWZ16441.1"/>
    <property type="molecule type" value="Genomic_DNA"/>
</dbReference>
<evidence type="ECO:0000313" key="3">
    <source>
        <dbReference type="Proteomes" id="UP000198211"/>
    </source>
</evidence>
<keyword evidence="3" id="KW-1185">Reference proteome</keyword>
<evidence type="ECO:0000256" key="1">
    <source>
        <dbReference type="SAM" id="MobiDB-lite"/>
    </source>
</evidence>
<organism evidence="2 3">
    <name type="scientific">Phytophthora megakarya</name>
    <dbReference type="NCBI Taxonomy" id="4795"/>
    <lineage>
        <taxon>Eukaryota</taxon>
        <taxon>Sar</taxon>
        <taxon>Stramenopiles</taxon>
        <taxon>Oomycota</taxon>
        <taxon>Peronosporomycetes</taxon>
        <taxon>Peronosporales</taxon>
        <taxon>Peronosporaceae</taxon>
        <taxon>Phytophthora</taxon>
    </lineage>
</organism>
<dbReference type="AlphaFoldDB" id="A0A225WFE4"/>
<dbReference type="Proteomes" id="UP000198211">
    <property type="component" value="Unassembled WGS sequence"/>
</dbReference>
<proteinExistence type="predicted"/>
<protein>
    <submittedName>
        <fullName evidence="2">Uncharacterized protein</fullName>
    </submittedName>
</protein>
<accession>A0A225WFE4</accession>
<feature type="region of interest" description="Disordered" evidence="1">
    <location>
        <begin position="1"/>
        <end position="45"/>
    </location>
</feature>